<dbReference type="AlphaFoldDB" id="A0A3M7TV01"/>
<proteinExistence type="predicted"/>
<reference evidence="1 2" key="1">
    <citation type="submission" date="2018-10" db="EMBL/GenBank/DDBJ databases">
        <title>Bacillus Keqinensis sp. nov., a moderately halophilic bacterium isolated from a saline-alkaline lake.</title>
        <authorList>
            <person name="Wang H."/>
        </authorList>
    </citation>
    <scope>NUCLEOTIDE SEQUENCE [LARGE SCALE GENOMIC DNA]</scope>
    <source>
        <strain evidence="1 2">KQ-3</strain>
    </source>
</reference>
<organism evidence="1 2">
    <name type="scientific">Alteribacter keqinensis</name>
    <dbReference type="NCBI Taxonomy" id="2483800"/>
    <lineage>
        <taxon>Bacteria</taxon>
        <taxon>Bacillati</taxon>
        <taxon>Bacillota</taxon>
        <taxon>Bacilli</taxon>
        <taxon>Bacillales</taxon>
        <taxon>Bacillaceae</taxon>
        <taxon>Alteribacter</taxon>
    </lineage>
</organism>
<comment type="caution">
    <text evidence="1">The sequence shown here is derived from an EMBL/GenBank/DDBJ whole genome shotgun (WGS) entry which is preliminary data.</text>
</comment>
<accession>A0A3M7TV01</accession>
<sequence length="93" mass="10659">MNIPLRQVRKAPLKVIRSLSLAVPAQPRKVKGTQASSSVFQKKSSGNSRIFSFVKGSKQYCILMKVMFQKWDEACRQYQNPASFTPIHLKWCK</sequence>
<evidence type="ECO:0000313" key="2">
    <source>
        <dbReference type="Proteomes" id="UP000278746"/>
    </source>
</evidence>
<protein>
    <submittedName>
        <fullName evidence="1">Uncharacterized protein</fullName>
    </submittedName>
</protein>
<gene>
    <name evidence="1" type="ORF">EBO34_03815</name>
</gene>
<evidence type="ECO:0000313" key="1">
    <source>
        <dbReference type="EMBL" id="RNA69091.1"/>
    </source>
</evidence>
<dbReference type="EMBL" id="RHIB01000001">
    <property type="protein sequence ID" value="RNA69091.1"/>
    <property type="molecule type" value="Genomic_DNA"/>
</dbReference>
<keyword evidence="2" id="KW-1185">Reference proteome</keyword>
<dbReference type="Proteomes" id="UP000278746">
    <property type="component" value="Unassembled WGS sequence"/>
</dbReference>
<name>A0A3M7TV01_9BACI</name>